<keyword evidence="4 7" id="KW-1133">Transmembrane helix</keyword>
<organism evidence="8 9">
    <name type="scientific">Corynebacterium lowii</name>
    <dbReference type="NCBI Taxonomy" id="1544413"/>
    <lineage>
        <taxon>Bacteria</taxon>
        <taxon>Bacillati</taxon>
        <taxon>Actinomycetota</taxon>
        <taxon>Actinomycetes</taxon>
        <taxon>Mycobacteriales</taxon>
        <taxon>Corynebacteriaceae</taxon>
        <taxon>Corynebacterium</taxon>
    </lineage>
</organism>
<evidence type="ECO:0000256" key="1">
    <source>
        <dbReference type="ARBA" id="ARBA00004651"/>
    </source>
</evidence>
<evidence type="ECO:0000256" key="3">
    <source>
        <dbReference type="ARBA" id="ARBA00022692"/>
    </source>
</evidence>
<dbReference type="Proteomes" id="UP000050488">
    <property type="component" value="Unassembled WGS sequence"/>
</dbReference>
<dbReference type="STRING" id="1544413.Clow_00319"/>
<dbReference type="RefSeq" id="WP_055175301.1">
    <property type="nucleotide sequence ID" value="NZ_JAUSQY010000001.1"/>
</dbReference>
<feature type="transmembrane region" description="Helical" evidence="7">
    <location>
        <begin position="155"/>
        <end position="176"/>
    </location>
</feature>
<dbReference type="EMBL" id="LKEV01000001">
    <property type="protein sequence ID" value="KQB87264.1"/>
    <property type="molecule type" value="Genomic_DNA"/>
</dbReference>
<dbReference type="AlphaFoldDB" id="A0A0Q0ZB93"/>
<evidence type="ECO:0000256" key="4">
    <source>
        <dbReference type="ARBA" id="ARBA00022989"/>
    </source>
</evidence>
<dbReference type="PANTHER" id="PTHR30250:SF11">
    <property type="entry name" value="O-ANTIGEN TRANSPORTER-RELATED"/>
    <property type="match status" value="1"/>
</dbReference>
<evidence type="ECO:0000256" key="7">
    <source>
        <dbReference type="SAM" id="Phobius"/>
    </source>
</evidence>
<gene>
    <name evidence="8" type="ORF">Clow_00319</name>
</gene>
<evidence type="ECO:0000313" key="9">
    <source>
        <dbReference type="Proteomes" id="UP000050488"/>
    </source>
</evidence>
<feature type="transmembrane region" description="Helical" evidence="7">
    <location>
        <begin position="369"/>
        <end position="388"/>
    </location>
</feature>
<proteinExistence type="predicted"/>
<feature type="transmembrane region" description="Helical" evidence="7">
    <location>
        <begin position="394"/>
        <end position="414"/>
    </location>
</feature>
<keyword evidence="3 7" id="KW-0812">Transmembrane</keyword>
<accession>A0A0Q0ZB93</accession>
<dbReference type="OrthoDB" id="4771963at2"/>
<keyword evidence="2" id="KW-1003">Cell membrane</keyword>
<feature type="transmembrane region" description="Helical" evidence="7">
    <location>
        <begin position="256"/>
        <end position="276"/>
    </location>
</feature>
<feature type="transmembrane region" description="Helical" evidence="7">
    <location>
        <begin position="182"/>
        <end position="203"/>
    </location>
</feature>
<dbReference type="InterPro" id="IPR050833">
    <property type="entry name" value="Poly_Biosynth_Transport"/>
</dbReference>
<feature type="transmembrane region" description="Helical" evidence="7">
    <location>
        <begin position="297"/>
        <end position="320"/>
    </location>
</feature>
<feature type="compositionally biased region" description="Basic and acidic residues" evidence="6">
    <location>
        <begin position="71"/>
        <end position="82"/>
    </location>
</feature>
<protein>
    <recommendedName>
        <fullName evidence="10">Polysaccharide biosynthesis protein</fullName>
    </recommendedName>
</protein>
<feature type="transmembrane region" description="Helical" evidence="7">
    <location>
        <begin position="224"/>
        <end position="244"/>
    </location>
</feature>
<feature type="region of interest" description="Disordered" evidence="6">
    <location>
        <begin position="63"/>
        <end position="82"/>
    </location>
</feature>
<evidence type="ECO:0000256" key="2">
    <source>
        <dbReference type="ARBA" id="ARBA00022475"/>
    </source>
</evidence>
<evidence type="ECO:0000256" key="6">
    <source>
        <dbReference type="SAM" id="MobiDB-lite"/>
    </source>
</evidence>
<dbReference type="PANTHER" id="PTHR30250">
    <property type="entry name" value="PST FAMILY PREDICTED COLANIC ACID TRANSPORTER"/>
    <property type="match status" value="1"/>
</dbReference>
<feature type="transmembrane region" description="Helical" evidence="7">
    <location>
        <begin position="35"/>
        <end position="52"/>
    </location>
</feature>
<evidence type="ECO:0008006" key="10">
    <source>
        <dbReference type="Google" id="ProtNLM"/>
    </source>
</evidence>
<evidence type="ECO:0000256" key="5">
    <source>
        <dbReference type="ARBA" id="ARBA00023136"/>
    </source>
</evidence>
<comment type="caution">
    <text evidence="8">The sequence shown here is derived from an EMBL/GenBank/DDBJ whole genome shotgun (WGS) entry which is preliminary data.</text>
</comment>
<feature type="transmembrane region" description="Helical" evidence="7">
    <location>
        <begin position="88"/>
        <end position="107"/>
    </location>
</feature>
<sequence>MRFLSIATVFAALSGFLVIIIATKTLDAETAKSFQAYWGLFFACTGILDGIMQETTRTVSMQRETTQKVPAHPDHGGVDKQDKQKPTLAHWHFGLLVGLTVAALSLLTESWWMPRILTDYQMAGSGLLALGLCLYAFQAVLSGVLSGWEQWPQYAWLIALDSGIRFLLAALAFLFGWDLLPFLLLTVVGTLSWAIIVLSNRGAREHLRTPLPVSLRTFARRAGSAMLATGASAAIISGIAPLISATLEEPEARAGVALSGIMIAVSFTRAPILVPLQRFQSALIVYFVRHRERMRQAVLAPAAAVLGVGAFGAVLAWLIGPWLLRVGWDNDPAYAVPGPLLAALTFASACTGVLMITGAASIAAERHRLYVLGWVGASVTVGAILWWGTDPLTTVPAALIIGPLVGTVIHLSALRAPRGTEATQRAGQHRR</sequence>
<dbReference type="GO" id="GO:0005886">
    <property type="term" value="C:plasma membrane"/>
    <property type="evidence" value="ECO:0007669"/>
    <property type="project" value="UniProtKB-SubCell"/>
</dbReference>
<keyword evidence="9" id="KW-1185">Reference proteome</keyword>
<comment type="subcellular location">
    <subcellularLocation>
        <location evidence="1">Cell membrane</location>
        <topology evidence="1">Multi-pass membrane protein</topology>
    </subcellularLocation>
</comment>
<feature type="transmembrane region" description="Helical" evidence="7">
    <location>
        <begin position="127"/>
        <end position="148"/>
    </location>
</feature>
<reference evidence="8 9" key="1">
    <citation type="submission" date="2015-10" db="EMBL/GenBank/DDBJ databases">
        <title>Corynebacteirum lowii and Corynebacterium oculi species nova, derived from human clinical disease and and emended description of Corynebacterium mastiditis.</title>
        <authorList>
            <person name="Bernard K."/>
            <person name="Pacheco A.L."/>
            <person name="Mcdougall C."/>
            <person name="Burtx T."/>
            <person name="Weibe D."/>
            <person name="Tyler S."/>
            <person name="Olson A.B."/>
            <person name="Cnockaert M."/>
            <person name="Eguchi H."/>
            <person name="Kuwahara T."/>
            <person name="Nakayama-Imaohji H."/>
            <person name="Boudewijins M."/>
            <person name="Van Hoecke F."/>
            <person name="Bernier A.-M."/>
            <person name="Vandamme P."/>
        </authorList>
    </citation>
    <scope>NUCLEOTIDE SEQUENCE [LARGE SCALE GENOMIC DNA]</scope>
    <source>
        <strain evidence="8 9">NML 130206</strain>
    </source>
</reference>
<name>A0A0Q0ZB93_9CORY</name>
<dbReference type="PATRIC" id="fig|1544413.3.peg.322"/>
<evidence type="ECO:0000313" key="8">
    <source>
        <dbReference type="EMBL" id="KQB87264.1"/>
    </source>
</evidence>
<keyword evidence="5 7" id="KW-0472">Membrane</keyword>
<feature type="transmembrane region" description="Helical" evidence="7">
    <location>
        <begin position="340"/>
        <end position="362"/>
    </location>
</feature>